<evidence type="ECO:0000313" key="8">
    <source>
        <dbReference type="Proteomes" id="UP000243451"/>
    </source>
</evidence>
<dbReference type="InterPro" id="IPR020449">
    <property type="entry name" value="Tscrpt_reg_AraC-type_HTH"/>
</dbReference>
<gene>
    <name evidence="7" type="ORF">C1949_12635</name>
</gene>
<keyword evidence="3" id="KW-0238">DNA-binding</keyword>
<dbReference type="GO" id="GO:0009893">
    <property type="term" value="P:positive regulation of metabolic process"/>
    <property type="evidence" value="ECO:0007669"/>
    <property type="project" value="UniProtKB-ARBA"/>
</dbReference>
<evidence type="ECO:0000256" key="2">
    <source>
        <dbReference type="ARBA" id="ARBA00023015"/>
    </source>
</evidence>
<dbReference type="Gene3D" id="2.60.120.10">
    <property type="entry name" value="Jelly Rolls"/>
    <property type="match status" value="1"/>
</dbReference>
<accession>A0A2P4EU00</accession>
<comment type="function">
    <text evidence="5">Regulatory protein of the TOL plasmid xyl operons. XylS activates the xylXYZLTEGFJQKIH operon required for the degradation of toluene, m-xylene and p-xylene.</text>
</comment>
<keyword evidence="8" id="KW-1185">Reference proteome</keyword>
<evidence type="ECO:0000313" key="7">
    <source>
        <dbReference type="EMBL" id="POB02760.1"/>
    </source>
</evidence>
<sequence>MPTTRLDIHHYSDAANAHAHAHQAQLVFGLHGTLELEFKDDGGQVQAGRVAIIAPNDRHAFFSRDQGNCLVLDIAPDAPLPGLEGQRDSQLRLLDHTSLQPLNPAQTQLISSLAGLISSQPWLADNSAALLLNSLLGQPTAERRLPLARLNTFIETQMARPLGVEDLARVCGLSASRFNYWCQRELGCSPLAYLRQRRLQRARQLLAHGCLPISEIAARCGYSSQSAFTQAFSRRWQLSPSALRKGGD</sequence>
<comment type="caution">
    <text evidence="7">The sequence shown here is derived from an EMBL/GenBank/DDBJ whole genome shotgun (WGS) entry which is preliminary data.</text>
</comment>
<dbReference type="RefSeq" id="WP_104738828.1">
    <property type="nucleotide sequence ID" value="NZ_BMHR01000011.1"/>
</dbReference>
<feature type="domain" description="HTH araC/xylS-type" evidence="6">
    <location>
        <begin position="148"/>
        <end position="246"/>
    </location>
</feature>
<name>A0A2P4EU00_9GAMM</name>
<evidence type="ECO:0000256" key="4">
    <source>
        <dbReference type="ARBA" id="ARBA00023163"/>
    </source>
</evidence>
<proteinExistence type="predicted"/>
<dbReference type="SMART" id="SM00342">
    <property type="entry name" value="HTH_ARAC"/>
    <property type="match status" value="1"/>
</dbReference>
<organism evidence="7 8">
    <name type="scientific">Halopseudomonas oceani</name>
    <dbReference type="NCBI Taxonomy" id="1708783"/>
    <lineage>
        <taxon>Bacteria</taxon>
        <taxon>Pseudomonadati</taxon>
        <taxon>Pseudomonadota</taxon>
        <taxon>Gammaproteobacteria</taxon>
        <taxon>Pseudomonadales</taxon>
        <taxon>Pseudomonadaceae</taxon>
        <taxon>Halopseudomonas</taxon>
    </lineage>
</organism>
<dbReference type="EMBL" id="PPSK01000011">
    <property type="protein sequence ID" value="POB02760.1"/>
    <property type="molecule type" value="Genomic_DNA"/>
</dbReference>
<keyword evidence="2" id="KW-0805">Transcription regulation</keyword>
<evidence type="ECO:0000256" key="3">
    <source>
        <dbReference type="ARBA" id="ARBA00023125"/>
    </source>
</evidence>
<keyword evidence="4" id="KW-0804">Transcription</keyword>
<evidence type="ECO:0000256" key="5">
    <source>
        <dbReference type="ARBA" id="ARBA00037345"/>
    </source>
</evidence>
<dbReference type="PANTHER" id="PTHR46796">
    <property type="entry name" value="HTH-TYPE TRANSCRIPTIONAL ACTIVATOR RHAS-RELATED"/>
    <property type="match status" value="1"/>
</dbReference>
<dbReference type="GO" id="GO:0003700">
    <property type="term" value="F:DNA-binding transcription factor activity"/>
    <property type="evidence" value="ECO:0007669"/>
    <property type="project" value="InterPro"/>
</dbReference>
<dbReference type="PROSITE" id="PS01124">
    <property type="entry name" value="HTH_ARAC_FAMILY_2"/>
    <property type="match status" value="1"/>
</dbReference>
<dbReference type="PANTHER" id="PTHR46796:SF10">
    <property type="entry name" value="TRANSCRIPTIONAL ACTIVATOR FEAR"/>
    <property type="match status" value="1"/>
</dbReference>
<dbReference type="OrthoDB" id="5996070at2"/>
<comment type="subcellular location">
    <subcellularLocation>
        <location evidence="1">Cytoplasm</location>
    </subcellularLocation>
</comment>
<dbReference type="InterPro" id="IPR018060">
    <property type="entry name" value="HTH_AraC"/>
</dbReference>
<dbReference type="InterPro" id="IPR011051">
    <property type="entry name" value="RmlC_Cupin_sf"/>
</dbReference>
<dbReference type="PRINTS" id="PR00032">
    <property type="entry name" value="HTHARAC"/>
</dbReference>
<dbReference type="Proteomes" id="UP000243451">
    <property type="component" value="Unassembled WGS sequence"/>
</dbReference>
<dbReference type="GO" id="GO:0043565">
    <property type="term" value="F:sequence-specific DNA binding"/>
    <property type="evidence" value="ECO:0007669"/>
    <property type="project" value="InterPro"/>
</dbReference>
<dbReference type="GO" id="GO:0005737">
    <property type="term" value="C:cytoplasm"/>
    <property type="evidence" value="ECO:0007669"/>
    <property type="project" value="UniProtKB-SubCell"/>
</dbReference>
<dbReference type="SUPFAM" id="SSF51182">
    <property type="entry name" value="RmlC-like cupins"/>
    <property type="match status" value="1"/>
</dbReference>
<dbReference type="Gene3D" id="1.10.10.60">
    <property type="entry name" value="Homeodomain-like"/>
    <property type="match status" value="1"/>
</dbReference>
<dbReference type="SUPFAM" id="SSF46689">
    <property type="entry name" value="Homeodomain-like"/>
    <property type="match status" value="2"/>
</dbReference>
<dbReference type="InterPro" id="IPR014710">
    <property type="entry name" value="RmlC-like_jellyroll"/>
</dbReference>
<dbReference type="InterPro" id="IPR018062">
    <property type="entry name" value="HTH_AraC-typ_CS"/>
</dbReference>
<evidence type="ECO:0000259" key="6">
    <source>
        <dbReference type="PROSITE" id="PS01124"/>
    </source>
</evidence>
<evidence type="ECO:0000256" key="1">
    <source>
        <dbReference type="ARBA" id="ARBA00004496"/>
    </source>
</evidence>
<dbReference type="InterPro" id="IPR050204">
    <property type="entry name" value="AraC_XylS_family_regulators"/>
</dbReference>
<protein>
    <submittedName>
        <fullName evidence="7">AraC family transcriptional regulator</fullName>
    </submittedName>
</protein>
<dbReference type="Pfam" id="PF12833">
    <property type="entry name" value="HTH_18"/>
    <property type="match status" value="1"/>
</dbReference>
<dbReference type="AlphaFoldDB" id="A0A2P4EU00"/>
<dbReference type="PROSITE" id="PS00041">
    <property type="entry name" value="HTH_ARAC_FAMILY_1"/>
    <property type="match status" value="1"/>
</dbReference>
<reference evidence="7 8" key="1">
    <citation type="submission" date="2018-01" db="EMBL/GenBank/DDBJ databases">
        <title>Draft genome of the type strain Pseudomonas oceani DSM 100277 isolated from the deep water in Okinawa trough, northwestern Pacific Ocean.</title>
        <authorList>
            <person name="Gomila M."/>
            <person name="Mulet M."/>
            <person name="Garcia-Valdes E."/>
            <person name="Lalucat J."/>
        </authorList>
    </citation>
    <scope>NUCLEOTIDE SEQUENCE [LARGE SCALE GENOMIC DNA]</scope>
    <source>
        <strain evidence="7 8">DSM 100277</strain>
    </source>
</reference>
<dbReference type="InterPro" id="IPR009057">
    <property type="entry name" value="Homeodomain-like_sf"/>
</dbReference>